<dbReference type="EMBL" id="JBFCZG010000008">
    <property type="protein sequence ID" value="KAL3419073.1"/>
    <property type="molecule type" value="Genomic_DNA"/>
</dbReference>
<proteinExistence type="predicted"/>
<name>A0ABR4P6Z2_9HELO</name>
<evidence type="ECO:0000313" key="1">
    <source>
        <dbReference type="EMBL" id="KAL3419073.1"/>
    </source>
</evidence>
<protein>
    <submittedName>
        <fullName evidence="1">Uncharacterized protein</fullName>
    </submittedName>
</protein>
<dbReference type="Proteomes" id="UP001629113">
    <property type="component" value="Unassembled WGS sequence"/>
</dbReference>
<reference evidence="1 2" key="1">
    <citation type="submission" date="2024-06" db="EMBL/GenBank/DDBJ databases">
        <title>Complete genome of Phlyctema vagabunda strain 19-DSS-EL-015.</title>
        <authorList>
            <person name="Fiorenzani C."/>
        </authorList>
    </citation>
    <scope>NUCLEOTIDE SEQUENCE [LARGE SCALE GENOMIC DNA]</scope>
    <source>
        <strain evidence="1 2">19-DSS-EL-015</strain>
    </source>
</reference>
<comment type="caution">
    <text evidence="1">The sequence shown here is derived from an EMBL/GenBank/DDBJ whole genome shotgun (WGS) entry which is preliminary data.</text>
</comment>
<sequence length="151" mass="17248">MRPKFEGVEYLYATTRPDIPYALYTSERYLLLVPRVVRRVHPRFPANPYPTKRYRLELSWQWTDRFKATYGRDAQFTARNTNIGLDADEVVVGALLVGTDLVPSWEFRDIFSGRCGYVVDNHSMTSSSSAVDCFGALCWNLTQAAVPCPMP</sequence>
<organism evidence="1 2">
    <name type="scientific">Phlyctema vagabunda</name>
    <dbReference type="NCBI Taxonomy" id="108571"/>
    <lineage>
        <taxon>Eukaryota</taxon>
        <taxon>Fungi</taxon>
        <taxon>Dikarya</taxon>
        <taxon>Ascomycota</taxon>
        <taxon>Pezizomycotina</taxon>
        <taxon>Leotiomycetes</taxon>
        <taxon>Helotiales</taxon>
        <taxon>Dermateaceae</taxon>
        <taxon>Phlyctema</taxon>
    </lineage>
</organism>
<accession>A0ABR4P6Z2</accession>
<evidence type="ECO:0000313" key="2">
    <source>
        <dbReference type="Proteomes" id="UP001629113"/>
    </source>
</evidence>
<keyword evidence="2" id="KW-1185">Reference proteome</keyword>
<gene>
    <name evidence="1" type="ORF">PVAG01_09294</name>
</gene>